<protein>
    <submittedName>
        <fullName evidence="2">Uncharacterized protein</fullName>
    </submittedName>
</protein>
<organism evidence="2 3">
    <name type="scientific">Alkaliphilus metalliredigens (strain QYMF)</name>
    <dbReference type="NCBI Taxonomy" id="293826"/>
    <lineage>
        <taxon>Bacteria</taxon>
        <taxon>Bacillati</taxon>
        <taxon>Bacillota</taxon>
        <taxon>Clostridia</taxon>
        <taxon>Peptostreptococcales</taxon>
        <taxon>Natronincolaceae</taxon>
        <taxon>Alkaliphilus</taxon>
    </lineage>
</organism>
<evidence type="ECO:0000313" key="2">
    <source>
        <dbReference type="EMBL" id="ABR48265.1"/>
    </source>
</evidence>
<feature type="transmembrane region" description="Helical" evidence="1">
    <location>
        <begin position="150"/>
        <end position="172"/>
    </location>
</feature>
<dbReference type="HOGENOM" id="CLU_1064115_0_0_9"/>
<gene>
    <name evidence="2" type="ordered locus">Amet_2105</name>
</gene>
<keyword evidence="3" id="KW-1185">Reference proteome</keyword>
<feature type="transmembrane region" description="Helical" evidence="1">
    <location>
        <begin position="110"/>
        <end position="138"/>
    </location>
</feature>
<dbReference type="STRING" id="293826.Amet_2105"/>
<keyword evidence="1" id="KW-0472">Membrane</keyword>
<keyword evidence="1" id="KW-1133">Transmembrane helix</keyword>
<sequence>MIRKNDSRIISISAILKEGLNFYKVHFKHLIMLSSLYFITDNLNFFWGVAKPLFYNLELESVHSILMVPVILLSLYMSIRVTVGIYTSIEGRLNDKQHSVREAINKGNERFWAFVGTSILLGLIYFMIFMIPVFILIFAENIAIKVICNIIIYISALYLMVHYQFGVFHSVLDQSSGSQALNFSKNLVEGYKIPVVKLSIVTTIPFLMFFANRLPGYVGGQFPINDEALLWFTRGIIIFISPYISIVTILAYHKLRGLKEI</sequence>
<proteinExistence type="predicted"/>
<evidence type="ECO:0000313" key="3">
    <source>
        <dbReference type="Proteomes" id="UP000001572"/>
    </source>
</evidence>
<dbReference type="AlphaFoldDB" id="A6TPZ7"/>
<reference evidence="3" key="1">
    <citation type="journal article" date="2016" name="Genome Announc.">
        <title>Complete genome sequence of Alkaliphilus metalliredigens strain QYMF, an alkaliphilic and metal-reducing bacterium isolated from borax-contaminated leachate ponds.</title>
        <authorList>
            <person name="Hwang C."/>
            <person name="Copeland A."/>
            <person name="Lucas S."/>
            <person name="Lapidus A."/>
            <person name="Barry K."/>
            <person name="Detter J.C."/>
            <person name="Glavina Del Rio T."/>
            <person name="Hammon N."/>
            <person name="Israni S."/>
            <person name="Dalin E."/>
            <person name="Tice H."/>
            <person name="Pitluck S."/>
            <person name="Chertkov O."/>
            <person name="Brettin T."/>
            <person name="Bruce D."/>
            <person name="Han C."/>
            <person name="Schmutz J."/>
            <person name="Larimer F."/>
            <person name="Land M.L."/>
            <person name="Hauser L."/>
            <person name="Kyrpides N."/>
            <person name="Mikhailova N."/>
            <person name="Ye Q."/>
            <person name="Zhou J."/>
            <person name="Richardson P."/>
            <person name="Fields M.W."/>
        </authorList>
    </citation>
    <scope>NUCLEOTIDE SEQUENCE [LARGE SCALE GENOMIC DNA]</scope>
    <source>
        <strain evidence="3">QYMF</strain>
    </source>
</reference>
<dbReference type="EMBL" id="CP000724">
    <property type="protein sequence ID" value="ABR48265.1"/>
    <property type="molecule type" value="Genomic_DNA"/>
</dbReference>
<keyword evidence="1" id="KW-0812">Transmembrane</keyword>
<accession>A6TPZ7</accession>
<dbReference type="Proteomes" id="UP000001572">
    <property type="component" value="Chromosome"/>
</dbReference>
<dbReference type="RefSeq" id="WP_012063245.1">
    <property type="nucleotide sequence ID" value="NC_009633.1"/>
</dbReference>
<feature type="transmembrane region" description="Helical" evidence="1">
    <location>
        <begin position="62"/>
        <end position="89"/>
    </location>
</feature>
<evidence type="ECO:0000256" key="1">
    <source>
        <dbReference type="SAM" id="Phobius"/>
    </source>
</evidence>
<feature type="transmembrane region" description="Helical" evidence="1">
    <location>
        <begin position="30"/>
        <end position="50"/>
    </location>
</feature>
<feature type="transmembrane region" description="Helical" evidence="1">
    <location>
        <begin position="193"/>
        <end position="211"/>
    </location>
</feature>
<dbReference type="KEGG" id="amt:Amet_2105"/>
<feature type="transmembrane region" description="Helical" evidence="1">
    <location>
        <begin position="231"/>
        <end position="252"/>
    </location>
</feature>
<name>A6TPZ7_ALKMQ</name>